<protein>
    <submittedName>
        <fullName evidence="3">Steroid 5-alpha reductase family enzyme</fullName>
    </submittedName>
</protein>
<evidence type="ECO:0000313" key="3">
    <source>
        <dbReference type="EMBL" id="SDP71679.1"/>
    </source>
</evidence>
<dbReference type="PANTHER" id="PTHR32251">
    <property type="entry name" value="3-OXO-5-ALPHA-STEROID 4-DEHYDROGENASE"/>
    <property type="match status" value="1"/>
</dbReference>
<accession>A0A1H0UZG1</accession>
<keyword evidence="2" id="KW-1133">Transmembrane helix</keyword>
<dbReference type="STRING" id="504798.SAMN05421871_107228"/>
<evidence type="ECO:0000313" key="4">
    <source>
        <dbReference type="Proteomes" id="UP000199651"/>
    </source>
</evidence>
<organism evidence="3 4">
    <name type="scientific">Actinokineospora alba</name>
    <dbReference type="NCBI Taxonomy" id="504798"/>
    <lineage>
        <taxon>Bacteria</taxon>
        <taxon>Bacillati</taxon>
        <taxon>Actinomycetota</taxon>
        <taxon>Actinomycetes</taxon>
        <taxon>Pseudonocardiales</taxon>
        <taxon>Pseudonocardiaceae</taxon>
        <taxon>Actinokineospora</taxon>
    </lineage>
</organism>
<dbReference type="PROSITE" id="PS50244">
    <property type="entry name" value="S5A_REDUCTASE"/>
    <property type="match status" value="1"/>
</dbReference>
<gene>
    <name evidence="3" type="ORF">SAMN05192558_112176</name>
</gene>
<feature type="transmembrane region" description="Helical" evidence="2">
    <location>
        <begin position="32"/>
        <end position="51"/>
    </location>
</feature>
<proteinExistence type="predicted"/>
<reference evidence="4" key="1">
    <citation type="submission" date="2016-10" db="EMBL/GenBank/DDBJ databases">
        <authorList>
            <person name="Varghese N."/>
            <person name="Submissions S."/>
        </authorList>
    </citation>
    <scope>NUCLEOTIDE SEQUENCE [LARGE SCALE GENOMIC DNA]</scope>
    <source>
        <strain evidence="4">IBRC-M 10655</strain>
    </source>
</reference>
<evidence type="ECO:0000256" key="1">
    <source>
        <dbReference type="SAM" id="MobiDB-lite"/>
    </source>
</evidence>
<keyword evidence="4" id="KW-1185">Reference proteome</keyword>
<keyword evidence="2" id="KW-0812">Transmembrane</keyword>
<dbReference type="InterPro" id="IPR010721">
    <property type="entry name" value="UstE-like"/>
</dbReference>
<dbReference type="Gene3D" id="1.20.120.1630">
    <property type="match status" value="1"/>
</dbReference>
<feature type="transmembrane region" description="Helical" evidence="2">
    <location>
        <begin position="107"/>
        <end position="126"/>
    </location>
</feature>
<dbReference type="Proteomes" id="UP000199651">
    <property type="component" value="Unassembled WGS sequence"/>
</dbReference>
<feature type="region of interest" description="Disordered" evidence="1">
    <location>
        <begin position="250"/>
        <end position="270"/>
    </location>
</feature>
<feature type="transmembrane region" description="Helical" evidence="2">
    <location>
        <begin position="132"/>
        <end position="150"/>
    </location>
</feature>
<dbReference type="EMBL" id="FNJB01000012">
    <property type="protein sequence ID" value="SDP71679.1"/>
    <property type="molecule type" value="Genomic_DNA"/>
</dbReference>
<dbReference type="AlphaFoldDB" id="A0A1H0UZG1"/>
<feature type="transmembrane region" description="Helical" evidence="2">
    <location>
        <begin position="6"/>
        <end position="25"/>
    </location>
</feature>
<evidence type="ECO:0000256" key="2">
    <source>
        <dbReference type="SAM" id="Phobius"/>
    </source>
</evidence>
<dbReference type="RefSeq" id="WP_091382438.1">
    <property type="nucleotide sequence ID" value="NZ_FNDV01000007.1"/>
</dbReference>
<feature type="transmembrane region" description="Helical" evidence="2">
    <location>
        <begin position="57"/>
        <end position="78"/>
    </location>
</feature>
<dbReference type="Pfam" id="PF06966">
    <property type="entry name" value="DUF1295"/>
    <property type="match status" value="1"/>
</dbReference>
<keyword evidence="2" id="KW-0472">Membrane</keyword>
<dbReference type="GO" id="GO:0016020">
    <property type="term" value="C:membrane"/>
    <property type="evidence" value="ECO:0007669"/>
    <property type="project" value="TreeGrafter"/>
</dbReference>
<name>A0A1H0UZG1_9PSEU</name>
<dbReference type="PANTHER" id="PTHR32251:SF17">
    <property type="entry name" value="STEROID 5-ALPHA REDUCTASE C-TERMINAL DOMAIN-CONTAINING PROTEIN"/>
    <property type="match status" value="1"/>
</dbReference>
<sequence>MILNLAVTAAVTALVIVAAFGISLWRGRYDTIDTVWGLGFVVIAVVSFGLADGSLAFRLTATALTAIWGLRLAVHLHLRNHGKPEDRRYAEILAKANGNPKAHMFRVVFLTQGAVMWIVSLPVQVAQYGQHVFGPLAYLGVALWLVGFTFEAVGDRQLSRFTADPSNKGRVLDTGLWRYTRHPNYFGDACVWWGLYLIACHSWVGAATLPAPLLMTFLLAKGTGKPLTEKHLASTRPGYADYVARTSGFLPLPPKKTPRSPSDAARRSRS</sequence>
<dbReference type="OrthoDB" id="9779233at2"/>